<sequence length="188" mass="20341">MVGDEGLQEGPSKPIDLGSRSLDVMPPSLVVDGIASFLILHDRIALLVPDLMEELADGSLWTDKKNPRTQAFINKALDELKRHGIVITGAMLLRASADQRQFVRGEMDKHQAELDKMTPFERLAHDAQAHEGVEGLIVAIMKDSGVTRDEAINGIDEIIARTAASIQLPNTAGSSPIQLPESGSVTKE</sequence>
<dbReference type="EMBL" id="MFZM01000010">
    <property type="protein sequence ID" value="OGK24267.1"/>
    <property type="molecule type" value="Genomic_DNA"/>
</dbReference>
<dbReference type="AlphaFoldDB" id="A0A1F7GYS7"/>
<reference evidence="1 2" key="1">
    <citation type="journal article" date="2016" name="Nat. Commun.">
        <title>Thousands of microbial genomes shed light on interconnected biogeochemical processes in an aquifer system.</title>
        <authorList>
            <person name="Anantharaman K."/>
            <person name="Brown C.T."/>
            <person name="Hug L.A."/>
            <person name="Sharon I."/>
            <person name="Castelle C.J."/>
            <person name="Probst A.J."/>
            <person name="Thomas B.C."/>
            <person name="Singh A."/>
            <person name="Wilkins M.J."/>
            <person name="Karaoz U."/>
            <person name="Brodie E.L."/>
            <person name="Williams K.H."/>
            <person name="Hubbard S.S."/>
            <person name="Banfield J.F."/>
        </authorList>
    </citation>
    <scope>NUCLEOTIDE SEQUENCE [LARGE SCALE GENOMIC DNA]</scope>
</reference>
<protein>
    <submittedName>
        <fullName evidence="1">Uncharacterized protein</fullName>
    </submittedName>
</protein>
<evidence type="ECO:0000313" key="2">
    <source>
        <dbReference type="Proteomes" id="UP000177159"/>
    </source>
</evidence>
<name>A0A1F7GYS7_9BACT</name>
<evidence type="ECO:0000313" key="1">
    <source>
        <dbReference type="EMBL" id="OGK24267.1"/>
    </source>
</evidence>
<dbReference type="Proteomes" id="UP000177159">
    <property type="component" value="Unassembled WGS sequence"/>
</dbReference>
<organism evidence="1 2">
    <name type="scientific">Candidatus Roizmanbacteria bacterium RIFCSPHIGHO2_02_FULL_37_24</name>
    <dbReference type="NCBI Taxonomy" id="1802037"/>
    <lineage>
        <taxon>Bacteria</taxon>
        <taxon>Candidatus Roizmaniibacteriota</taxon>
    </lineage>
</organism>
<gene>
    <name evidence="1" type="ORF">A3C24_04170</name>
</gene>
<comment type="caution">
    <text evidence="1">The sequence shown here is derived from an EMBL/GenBank/DDBJ whole genome shotgun (WGS) entry which is preliminary data.</text>
</comment>
<proteinExistence type="predicted"/>
<accession>A0A1F7GYS7</accession>